<sequence length="130" mass="14884">MGQWTKLPPNRPKLRVCQIPWLTIPFDDDNEMYCNVYSLLEKKVCTFELPEARGNCYCGSSNGWLVKFEDGLELHLLNPFTMVEISLPAISNFPNVLEYQAEKHGEEYTIVRQGRCPGIVSTSNSRGFHN</sequence>
<name>A0ABC8TDK7_9AQUA</name>
<dbReference type="Proteomes" id="UP001642360">
    <property type="component" value="Unassembled WGS sequence"/>
</dbReference>
<dbReference type="AlphaFoldDB" id="A0ABC8TDK7"/>
<dbReference type="InterPro" id="IPR005174">
    <property type="entry name" value="KIB1-4_b-propeller"/>
</dbReference>
<evidence type="ECO:0000313" key="2">
    <source>
        <dbReference type="EMBL" id="CAK9167505.1"/>
    </source>
</evidence>
<proteinExistence type="predicted"/>
<keyword evidence="3" id="KW-1185">Reference proteome</keyword>
<dbReference type="PANTHER" id="PTHR44586">
    <property type="entry name" value="F-BOX DOMAIN CONTAINING PROTEIN, EXPRESSED"/>
    <property type="match status" value="1"/>
</dbReference>
<dbReference type="Pfam" id="PF03478">
    <property type="entry name" value="Beta-prop_KIB1-4"/>
    <property type="match status" value="1"/>
</dbReference>
<feature type="domain" description="KIB1-4 beta-propeller" evidence="1">
    <location>
        <begin position="36"/>
        <end position="105"/>
    </location>
</feature>
<evidence type="ECO:0000259" key="1">
    <source>
        <dbReference type="Pfam" id="PF03478"/>
    </source>
</evidence>
<reference evidence="2 3" key="1">
    <citation type="submission" date="2024-02" db="EMBL/GenBank/DDBJ databases">
        <authorList>
            <person name="Vignale AGUSTIN F."/>
            <person name="Sosa J E."/>
            <person name="Modenutti C."/>
        </authorList>
    </citation>
    <scope>NUCLEOTIDE SEQUENCE [LARGE SCALE GENOMIC DNA]</scope>
</reference>
<protein>
    <recommendedName>
        <fullName evidence="1">KIB1-4 beta-propeller domain-containing protein</fullName>
    </recommendedName>
</protein>
<evidence type="ECO:0000313" key="3">
    <source>
        <dbReference type="Proteomes" id="UP001642360"/>
    </source>
</evidence>
<gene>
    <name evidence="2" type="ORF">ILEXP_LOCUS36781</name>
</gene>
<organism evidence="2 3">
    <name type="scientific">Ilex paraguariensis</name>
    <name type="common">yerba mate</name>
    <dbReference type="NCBI Taxonomy" id="185542"/>
    <lineage>
        <taxon>Eukaryota</taxon>
        <taxon>Viridiplantae</taxon>
        <taxon>Streptophyta</taxon>
        <taxon>Embryophyta</taxon>
        <taxon>Tracheophyta</taxon>
        <taxon>Spermatophyta</taxon>
        <taxon>Magnoliopsida</taxon>
        <taxon>eudicotyledons</taxon>
        <taxon>Gunneridae</taxon>
        <taxon>Pentapetalae</taxon>
        <taxon>asterids</taxon>
        <taxon>campanulids</taxon>
        <taxon>Aquifoliales</taxon>
        <taxon>Aquifoliaceae</taxon>
        <taxon>Ilex</taxon>
    </lineage>
</organism>
<dbReference type="PANTHER" id="PTHR44586:SF25">
    <property type="entry name" value="(WILD MALAYSIAN BANANA) HYPOTHETICAL PROTEIN"/>
    <property type="match status" value="1"/>
</dbReference>
<accession>A0ABC8TDK7</accession>
<dbReference type="EMBL" id="CAUOFW020004847">
    <property type="protein sequence ID" value="CAK9167505.1"/>
    <property type="molecule type" value="Genomic_DNA"/>
</dbReference>
<comment type="caution">
    <text evidence="2">The sequence shown here is derived from an EMBL/GenBank/DDBJ whole genome shotgun (WGS) entry which is preliminary data.</text>
</comment>